<dbReference type="Proteomes" id="UP000307173">
    <property type="component" value="Unassembled WGS sequence"/>
</dbReference>
<comment type="caution">
    <text evidence="4">The sequence shown here is derived from an EMBL/GenBank/DDBJ whole genome shotgun (WGS) entry which is preliminary data.</text>
</comment>
<feature type="non-terminal residue" evidence="4">
    <location>
        <position position="1"/>
    </location>
</feature>
<evidence type="ECO:0000256" key="1">
    <source>
        <dbReference type="ARBA" id="ARBA00022448"/>
    </source>
</evidence>
<keyword evidence="5" id="KW-1185">Reference proteome</keyword>
<dbReference type="GO" id="GO:0016020">
    <property type="term" value="C:membrane"/>
    <property type="evidence" value="ECO:0007669"/>
    <property type="project" value="InterPro"/>
</dbReference>
<dbReference type="Pfam" id="PF06422">
    <property type="entry name" value="PDR_CDR"/>
    <property type="match status" value="1"/>
</dbReference>
<reference evidence="4 5" key="1">
    <citation type="journal article" date="2019" name="Front. Genet.">
        <title>Whole-Genome Sequencing of the Opportunistic Yeast Pathogen Candida inconspicua Uncovers Its Hybrid Origin.</title>
        <authorList>
            <person name="Mixao V."/>
            <person name="Hansen A.P."/>
            <person name="Saus E."/>
            <person name="Boekhout T."/>
            <person name="Lass-Florl C."/>
            <person name="Gabaldon T."/>
        </authorList>
    </citation>
    <scope>NUCLEOTIDE SEQUENCE [LARGE SCALE GENOMIC DNA]</scope>
    <source>
        <strain evidence="4 5">CBS 180</strain>
    </source>
</reference>
<sequence length="120" mass="14227">GEYMNTYIENNGGYLENPTESVQCKYCPYTMQEQVVTQYGIHWNQHWRNFGIAWIYIIFNFFAMCGGYYLFRVRGFSISGLFNVKKWFEKARVDRHEKDTTIFAPQAGDDKVLVPKKEKN</sequence>
<evidence type="ECO:0000313" key="5">
    <source>
        <dbReference type="Proteomes" id="UP000307173"/>
    </source>
</evidence>
<keyword evidence="2" id="KW-0812">Transmembrane</keyword>
<accession>A0A4T0WVB7</accession>
<evidence type="ECO:0000259" key="3">
    <source>
        <dbReference type="Pfam" id="PF06422"/>
    </source>
</evidence>
<keyword evidence="2" id="KW-0472">Membrane</keyword>
<dbReference type="AlphaFoldDB" id="A0A4T0WVB7"/>
<dbReference type="EMBL" id="SELW01000666">
    <property type="protein sequence ID" value="TID14118.1"/>
    <property type="molecule type" value="Genomic_DNA"/>
</dbReference>
<feature type="transmembrane region" description="Helical" evidence="2">
    <location>
        <begin position="52"/>
        <end position="71"/>
    </location>
</feature>
<protein>
    <recommendedName>
        <fullName evidence="3">CDR ABC transporter domain-containing protein</fullName>
    </recommendedName>
</protein>
<proteinExistence type="predicted"/>
<keyword evidence="1" id="KW-0813">Transport</keyword>
<gene>
    <name evidence="4" type="ORF">CANINC_004814</name>
</gene>
<keyword evidence="2" id="KW-1133">Transmembrane helix</keyword>
<dbReference type="GO" id="GO:0005524">
    <property type="term" value="F:ATP binding"/>
    <property type="evidence" value="ECO:0007669"/>
    <property type="project" value="InterPro"/>
</dbReference>
<evidence type="ECO:0000256" key="2">
    <source>
        <dbReference type="SAM" id="Phobius"/>
    </source>
</evidence>
<name>A0A4T0WVB7_9ASCO</name>
<evidence type="ECO:0000313" key="4">
    <source>
        <dbReference type="EMBL" id="TID14118.1"/>
    </source>
</evidence>
<dbReference type="OrthoDB" id="4090716at2759"/>
<dbReference type="STRING" id="52247.A0A4T0WVB7"/>
<dbReference type="GO" id="GO:0042626">
    <property type="term" value="F:ATPase-coupled transmembrane transporter activity"/>
    <property type="evidence" value="ECO:0007669"/>
    <property type="project" value="InterPro"/>
</dbReference>
<organism evidence="4 5">
    <name type="scientific">Pichia inconspicua</name>
    <dbReference type="NCBI Taxonomy" id="52247"/>
    <lineage>
        <taxon>Eukaryota</taxon>
        <taxon>Fungi</taxon>
        <taxon>Dikarya</taxon>
        <taxon>Ascomycota</taxon>
        <taxon>Saccharomycotina</taxon>
        <taxon>Pichiomycetes</taxon>
        <taxon>Pichiales</taxon>
        <taxon>Pichiaceae</taxon>
        <taxon>Pichia</taxon>
    </lineage>
</organism>
<dbReference type="InterPro" id="IPR010929">
    <property type="entry name" value="PDR_CDR_ABC"/>
</dbReference>
<feature type="domain" description="CDR ABC transporter" evidence="3">
    <location>
        <begin position="37"/>
        <end position="65"/>
    </location>
</feature>